<dbReference type="Proteomes" id="UP001215151">
    <property type="component" value="Unassembled WGS sequence"/>
</dbReference>
<evidence type="ECO:0000313" key="2">
    <source>
        <dbReference type="Proteomes" id="UP001215151"/>
    </source>
</evidence>
<dbReference type="InterPro" id="IPR032675">
    <property type="entry name" value="LRR_dom_sf"/>
</dbReference>
<gene>
    <name evidence="1" type="ORF">ONZ51_g1761</name>
</gene>
<proteinExistence type="predicted"/>
<comment type="caution">
    <text evidence="1">The sequence shown here is derived from an EMBL/GenBank/DDBJ whole genome shotgun (WGS) entry which is preliminary data.</text>
</comment>
<dbReference type="EMBL" id="JAPEVG010000025">
    <property type="protein sequence ID" value="KAJ8495344.1"/>
    <property type="molecule type" value="Genomic_DNA"/>
</dbReference>
<dbReference type="AlphaFoldDB" id="A0AAD7U1H5"/>
<evidence type="ECO:0008006" key="3">
    <source>
        <dbReference type="Google" id="ProtNLM"/>
    </source>
</evidence>
<organism evidence="1 2">
    <name type="scientific">Trametes cubensis</name>
    <dbReference type="NCBI Taxonomy" id="1111947"/>
    <lineage>
        <taxon>Eukaryota</taxon>
        <taxon>Fungi</taxon>
        <taxon>Dikarya</taxon>
        <taxon>Basidiomycota</taxon>
        <taxon>Agaricomycotina</taxon>
        <taxon>Agaricomycetes</taxon>
        <taxon>Polyporales</taxon>
        <taxon>Polyporaceae</taxon>
        <taxon>Trametes</taxon>
    </lineage>
</organism>
<evidence type="ECO:0000313" key="1">
    <source>
        <dbReference type="EMBL" id="KAJ8495344.1"/>
    </source>
</evidence>
<keyword evidence="2" id="KW-1185">Reference proteome</keyword>
<reference evidence="1" key="1">
    <citation type="submission" date="2022-11" db="EMBL/GenBank/DDBJ databases">
        <title>Genome Sequence of Cubamyces cubensis.</title>
        <authorList>
            <person name="Buettner E."/>
        </authorList>
    </citation>
    <scope>NUCLEOTIDE SEQUENCE</scope>
    <source>
        <strain evidence="1">MPL-01</strain>
    </source>
</reference>
<accession>A0AAD7U1H5</accession>
<sequence length="467" mass="52340">MKDGETPPPCARGLGPEPGASAQIRGLDGLPLELVDSVFRHAARLNDSKRTISACACVSRQWRKLSLPHLFSSLKVARLLHFDDFCTFLTTRPDIARHVRNLQLMRLRRYGGIPVAEAIVGPNISHTDLINIVTRLPRLQTLHLDNVFILHSTGDLTSPEALLPTAHLRLQKLSMSSCSGRVGPMAVLALPTLFDSLTIFPADVVDLSWLTIACDSGEVTFDGIQLPPATYQPNQTLNVRSLILDKISNRGWSLSDTTRLYSMFRQALAPRCLTSFQAQRRKDLHVVQPKPTFDKRNPHALRVLGELLEHAGGDALLHLSLPFSIEGESPEDRPEHWRILRLHKCCNIESFTLSLDRPLDLPGTHAISRIPLSTGCIALLAHLPSTLREFTLVLWPNITSEEIQDRAVLNLQALDDTLTSRFPRLAEVEIVLPFNSTFHETYQAVVNTMHKCSERRLLKGRRWGRAW</sequence>
<protein>
    <recommendedName>
        <fullName evidence="3">F-box domain-containing protein</fullName>
    </recommendedName>
</protein>
<dbReference type="Gene3D" id="3.80.10.10">
    <property type="entry name" value="Ribonuclease Inhibitor"/>
    <property type="match status" value="1"/>
</dbReference>
<name>A0AAD7U1H5_9APHY</name>